<feature type="domain" description="Mycothiol-dependent maleylpyruvate isomerase metal-binding" evidence="2">
    <location>
        <begin position="12"/>
        <end position="136"/>
    </location>
</feature>
<evidence type="ECO:0000259" key="2">
    <source>
        <dbReference type="Pfam" id="PF11716"/>
    </source>
</evidence>
<sequence length="265" mass="29396">MPLKFHEYQKSITSETAELCELLESADLRAQVPSCPDWSLEQLAVHVGQAHRWADRIVRTRATEEVADEEVPAFTPPEGGGVRELTEWLAEGAALLSRALEEAGEDARVWSWFTDQTAGFWARRMTHETVVHRADACLAAEVPFTTAPSVAADTIDEWLTLVCSRATWEEDEEVRELAQWAGASLRLAATDAAEGVDAEWLIELGSDGVQWQRGGRKEADVVLSGPLDEVLRVFYRRLPPASELVEVRGDVELLEAWLARVSFGG</sequence>
<evidence type="ECO:0000259" key="1">
    <source>
        <dbReference type="Pfam" id="PF07398"/>
    </source>
</evidence>
<keyword evidence="4" id="KW-1185">Reference proteome</keyword>
<gene>
    <name evidence="3" type="ORF">JGS22_025000</name>
</gene>
<dbReference type="InterPro" id="IPR034660">
    <property type="entry name" value="DinB/YfiT-like"/>
</dbReference>
<dbReference type="Pfam" id="PF07398">
    <property type="entry name" value="MDMPI_C"/>
    <property type="match status" value="1"/>
</dbReference>
<dbReference type="EMBL" id="JAELVF020000004">
    <property type="protein sequence ID" value="MBU7600793.1"/>
    <property type="molecule type" value="Genomic_DNA"/>
</dbReference>
<dbReference type="InterPro" id="IPR017517">
    <property type="entry name" value="Maleyloyr_isom"/>
</dbReference>
<dbReference type="AlphaFoldDB" id="A0A949JL56"/>
<dbReference type="SUPFAM" id="SSF109854">
    <property type="entry name" value="DinB/YfiT-like putative metalloenzymes"/>
    <property type="match status" value="1"/>
</dbReference>
<dbReference type="NCBIfam" id="TIGR03083">
    <property type="entry name" value="maleylpyruvate isomerase family mycothiol-dependent enzyme"/>
    <property type="match status" value="1"/>
</dbReference>
<dbReference type="GO" id="GO:0046872">
    <property type="term" value="F:metal ion binding"/>
    <property type="evidence" value="ECO:0007669"/>
    <property type="project" value="InterPro"/>
</dbReference>
<keyword evidence="3" id="KW-0413">Isomerase</keyword>
<dbReference type="SUPFAM" id="SSF55718">
    <property type="entry name" value="SCP-like"/>
    <property type="match status" value="1"/>
</dbReference>
<comment type="caution">
    <text evidence="3">The sequence shown here is derived from an EMBL/GenBank/DDBJ whole genome shotgun (WGS) entry which is preliminary data.</text>
</comment>
<dbReference type="RefSeq" id="WP_211041097.1">
    <property type="nucleotide sequence ID" value="NZ_JAELVF020000004.1"/>
</dbReference>
<dbReference type="GO" id="GO:0016853">
    <property type="term" value="F:isomerase activity"/>
    <property type="evidence" value="ECO:0007669"/>
    <property type="project" value="UniProtKB-KW"/>
</dbReference>
<dbReference type="GO" id="GO:0005886">
    <property type="term" value="C:plasma membrane"/>
    <property type="evidence" value="ECO:0007669"/>
    <property type="project" value="TreeGrafter"/>
</dbReference>
<evidence type="ECO:0000313" key="3">
    <source>
        <dbReference type="EMBL" id="MBU7600793.1"/>
    </source>
</evidence>
<feature type="domain" description="MDMPI C-terminal" evidence="1">
    <location>
        <begin position="150"/>
        <end position="255"/>
    </location>
</feature>
<evidence type="ECO:0000313" key="4">
    <source>
        <dbReference type="Proteomes" id="UP000694501"/>
    </source>
</evidence>
<name>A0A949JL56_9ACTN</name>
<organism evidence="3 4">
    <name type="scientific">Streptomyces tardus</name>
    <dbReference type="NCBI Taxonomy" id="2780544"/>
    <lineage>
        <taxon>Bacteria</taxon>
        <taxon>Bacillati</taxon>
        <taxon>Actinomycetota</taxon>
        <taxon>Actinomycetes</taxon>
        <taxon>Kitasatosporales</taxon>
        <taxon>Streptomycetaceae</taxon>
        <taxon>Streptomyces</taxon>
    </lineage>
</organism>
<dbReference type="InterPro" id="IPR010872">
    <property type="entry name" value="MDMPI_C-term_domain"/>
</dbReference>
<dbReference type="Gene3D" id="1.20.120.450">
    <property type="entry name" value="dinb family like domain"/>
    <property type="match status" value="1"/>
</dbReference>
<dbReference type="InterPro" id="IPR036527">
    <property type="entry name" value="SCP2_sterol-bd_dom_sf"/>
</dbReference>
<protein>
    <submittedName>
        <fullName evidence="3">Maleylpyruvate isomerase family mycothiol-dependent enzyme</fullName>
    </submittedName>
</protein>
<dbReference type="Pfam" id="PF11716">
    <property type="entry name" value="MDMPI_N"/>
    <property type="match status" value="1"/>
</dbReference>
<dbReference type="InterPro" id="IPR024344">
    <property type="entry name" value="MDMPI_metal-binding"/>
</dbReference>
<dbReference type="PANTHER" id="PTHR40758:SF1">
    <property type="entry name" value="CONSERVED PROTEIN"/>
    <property type="match status" value="1"/>
</dbReference>
<dbReference type="PANTHER" id="PTHR40758">
    <property type="entry name" value="CONSERVED PROTEIN"/>
    <property type="match status" value="1"/>
</dbReference>
<reference evidence="3" key="1">
    <citation type="submission" date="2021-06" db="EMBL/GenBank/DDBJ databases">
        <title>Sequencing of actinobacteria type strains.</title>
        <authorList>
            <person name="Nguyen G.-S."/>
            <person name="Wentzel A."/>
        </authorList>
    </citation>
    <scope>NUCLEOTIDE SEQUENCE</scope>
    <source>
        <strain evidence="3">P38-E01</strain>
    </source>
</reference>
<accession>A0A949JL56</accession>
<proteinExistence type="predicted"/>
<dbReference type="Proteomes" id="UP000694501">
    <property type="component" value="Unassembled WGS sequence"/>
</dbReference>